<evidence type="ECO:0000313" key="2">
    <source>
        <dbReference type="EMBL" id="SKC06154.1"/>
    </source>
</evidence>
<dbReference type="EC" id="3.1.-.-" evidence="1"/>
<evidence type="ECO:0000256" key="1">
    <source>
        <dbReference type="PIRNR" id="PIRNR033490"/>
    </source>
</evidence>
<dbReference type="EMBL" id="FUZA01000005">
    <property type="protein sequence ID" value="SKC06154.1"/>
    <property type="molecule type" value="Genomic_DNA"/>
</dbReference>
<dbReference type="GO" id="GO:0016787">
    <property type="term" value="F:hydrolase activity"/>
    <property type="evidence" value="ECO:0007669"/>
    <property type="project" value="UniProtKB-KW"/>
</dbReference>
<dbReference type="Gene3D" id="2.30.30.110">
    <property type="match status" value="1"/>
</dbReference>
<dbReference type="AlphaFoldDB" id="A0A1T5GCH7"/>
<organism evidence="2 3">
    <name type="scientific">Dyadobacter psychrophilus</name>
    <dbReference type="NCBI Taxonomy" id="651661"/>
    <lineage>
        <taxon>Bacteria</taxon>
        <taxon>Pseudomonadati</taxon>
        <taxon>Bacteroidota</taxon>
        <taxon>Cytophagia</taxon>
        <taxon>Cytophagales</taxon>
        <taxon>Spirosomataceae</taxon>
        <taxon>Dyadobacter</taxon>
    </lineage>
</organism>
<keyword evidence="3" id="KW-1185">Reference proteome</keyword>
<dbReference type="PANTHER" id="PTHR33988:SF2">
    <property type="entry name" value="ENDORIBONUCLEASE MAZF"/>
    <property type="match status" value="1"/>
</dbReference>
<dbReference type="GO" id="GO:0006402">
    <property type="term" value="P:mRNA catabolic process"/>
    <property type="evidence" value="ECO:0007669"/>
    <property type="project" value="TreeGrafter"/>
</dbReference>
<accession>A0A1T5GCH7</accession>
<dbReference type="InterPro" id="IPR011067">
    <property type="entry name" value="Plasmid_toxin/cell-grow_inhib"/>
</dbReference>
<reference evidence="3" key="1">
    <citation type="submission" date="2017-02" db="EMBL/GenBank/DDBJ databases">
        <authorList>
            <person name="Varghese N."/>
            <person name="Submissions S."/>
        </authorList>
    </citation>
    <scope>NUCLEOTIDE SEQUENCE [LARGE SCALE GENOMIC DNA]</scope>
    <source>
        <strain evidence="3">DSM 22270</strain>
    </source>
</reference>
<dbReference type="GO" id="GO:0016075">
    <property type="term" value="P:rRNA catabolic process"/>
    <property type="evidence" value="ECO:0007669"/>
    <property type="project" value="TreeGrafter"/>
</dbReference>
<gene>
    <name evidence="2" type="ORF">SAMN05660293_03935</name>
</gene>
<protein>
    <recommendedName>
        <fullName evidence="1">mRNA interferase</fullName>
        <ecNumber evidence="1">3.1.-.-</ecNumber>
    </recommendedName>
</protein>
<keyword evidence="1" id="KW-0378">Hydrolase</keyword>
<evidence type="ECO:0000313" key="3">
    <source>
        <dbReference type="Proteomes" id="UP000190897"/>
    </source>
</evidence>
<keyword evidence="1" id="KW-0540">Nuclease</keyword>
<dbReference type="STRING" id="651661.SAMN05660293_03935"/>
<dbReference type="Pfam" id="PF02452">
    <property type="entry name" value="PemK_toxin"/>
    <property type="match status" value="1"/>
</dbReference>
<dbReference type="RefSeq" id="WP_170916691.1">
    <property type="nucleotide sequence ID" value="NZ_FUZA01000005.1"/>
</dbReference>
<name>A0A1T5GCH7_9BACT</name>
<dbReference type="PANTHER" id="PTHR33988">
    <property type="entry name" value="ENDORIBONUCLEASE MAZF-RELATED"/>
    <property type="match status" value="1"/>
</dbReference>
<dbReference type="Proteomes" id="UP000190897">
    <property type="component" value="Unassembled WGS sequence"/>
</dbReference>
<keyword evidence="1" id="KW-0255">Endonuclease</keyword>
<dbReference type="GO" id="GO:0003677">
    <property type="term" value="F:DNA binding"/>
    <property type="evidence" value="ECO:0007669"/>
    <property type="project" value="InterPro"/>
</dbReference>
<dbReference type="InterPro" id="IPR003477">
    <property type="entry name" value="PemK-like"/>
</dbReference>
<dbReference type="PIRSF" id="PIRSF033490">
    <property type="entry name" value="MazF"/>
    <property type="match status" value="1"/>
</dbReference>
<dbReference type="SUPFAM" id="SSF50118">
    <property type="entry name" value="Cell growth inhibitor/plasmid maintenance toxic component"/>
    <property type="match status" value="1"/>
</dbReference>
<sequence>MVIKRFEIYFVSLDPTIGSEIKKSRPCVVISPDEMNRSLNTVIIAPLTSAIKKYPTRIGCTVAGKSGQIALDQLRTIDKARLSKKIAMLDADTADGVLDILRALFA</sequence>
<dbReference type="GO" id="GO:0004521">
    <property type="term" value="F:RNA endonuclease activity"/>
    <property type="evidence" value="ECO:0007669"/>
    <property type="project" value="TreeGrafter"/>
</dbReference>
<proteinExistence type="inferred from homology"/>
<comment type="similarity">
    <text evidence="1">Belongs to the PemK/MazF family.</text>
</comment>
<comment type="function">
    <text evidence="1">Toxic component of a type II toxin-antitoxin (TA) system.</text>
</comment>